<feature type="domain" description="Major facilitator superfamily (MFS) profile" evidence="8">
    <location>
        <begin position="35"/>
        <end position="460"/>
    </location>
</feature>
<dbReference type="EC" id="2.7.4.9" evidence="6"/>
<evidence type="ECO:0000256" key="1">
    <source>
        <dbReference type="ARBA" id="ARBA00004651"/>
    </source>
</evidence>
<protein>
    <recommendedName>
        <fullName evidence="6">Thymidylate kinase</fullName>
        <ecNumber evidence="6">2.7.4.9</ecNumber>
    </recommendedName>
    <alternativeName>
        <fullName evidence="6">dTMP kinase</fullName>
    </alternativeName>
</protein>
<evidence type="ECO:0000256" key="4">
    <source>
        <dbReference type="ARBA" id="ARBA00022989"/>
    </source>
</evidence>
<dbReference type="EMBL" id="JAYFSI010000001">
    <property type="protein sequence ID" value="MEA5359252.1"/>
    <property type="molecule type" value="Genomic_DNA"/>
</dbReference>
<keyword evidence="2" id="KW-1003">Cell membrane</keyword>
<dbReference type="CDD" id="cd06173">
    <property type="entry name" value="MFS_MefA_like"/>
    <property type="match status" value="1"/>
</dbReference>
<accession>A0ABU5QZA3</accession>
<reference evidence="9 10" key="1">
    <citation type="submission" date="2023-12" db="EMBL/GenBank/DDBJ databases">
        <title>Amycolatopsis sp. V23-08.</title>
        <authorList>
            <person name="Somphong A."/>
        </authorList>
    </citation>
    <scope>NUCLEOTIDE SEQUENCE [LARGE SCALE GENOMIC DNA]</scope>
    <source>
        <strain evidence="9 10">V23-08</strain>
    </source>
</reference>
<dbReference type="GO" id="GO:0004798">
    <property type="term" value="F:dTMP kinase activity"/>
    <property type="evidence" value="ECO:0007669"/>
    <property type="project" value="UniProtKB-EC"/>
</dbReference>
<comment type="caution">
    <text evidence="9">The sequence shown here is derived from an EMBL/GenBank/DDBJ whole genome shotgun (WGS) entry which is preliminary data.</text>
</comment>
<dbReference type="CDD" id="cd01672">
    <property type="entry name" value="TMPK"/>
    <property type="match status" value="1"/>
</dbReference>
<evidence type="ECO:0000256" key="7">
    <source>
        <dbReference type="SAM" id="Phobius"/>
    </source>
</evidence>
<evidence type="ECO:0000256" key="3">
    <source>
        <dbReference type="ARBA" id="ARBA00022692"/>
    </source>
</evidence>
<comment type="function">
    <text evidence="6">Phosphorylation of dTMP to form dTDP in both de novo and salvage pathways of dTTP synthesis.</text>
</comment>
<dbReference type="InterPro" id="IPR018094">
    <property type="entry name" value="Thymidylate_kinase"/>
</dbReference>
<evidence type="ECO:0000313" key="10">
    <source>
        <dbReference type="Proteomes" id="UP001304298"/>
    </source>
</evidence>
<evidence type="ECO:0000256" key="5">
    <source>
        <dbReference type="ARBA" id="ARBA00023136"/>
    </source>
</evidence>
<keyword evidence="6" id="KW-0547">Nucleotide-binding</keyword>
<comment type="caution">
    <text evidence="6">Lacks conserved residue(s) required for the propagation of feature annotation.</text>
</comment>
<keyword evidence="3 7" id="KW-0812">Transmembrane</keyword>
<dbReference type="Gene3D" id="1.20.1250.20">
    <property type="entry name" value="MFS general substrate transporter like domains"/>
    <property type="match status" value="1"/>
</dbReference>
<dbReference type="InterPro" id="IPR027417">
    <property type="entry name" value="P-loop_NTPase"/>
</dbReference>
<dbReference type="SUPFAM" id="SSF52540">
    <property type="entry name" value="P-loop containing nucleoside triphosphate hydrolases"/>
    <property type="match status" value="1"/>
</dbReference>
<evidence type="ECO:0000256" key="6">
    <source>
        <dbReference type="HAMAP-Rule" id="MF_00165"/>
    </source>
</evidence>
<dbReference type="Pfam" id="PF02223">
    <property type="entry name" value="Thymidylate_kin"/>
    <property type="match status" value="1"/>
</dbReference>
<dbReference type="Pfam" id="PF07690">
    <property type="entry name" value="MFS_1"/>
    <property type="match status" value="1"/>
</dbReference>
<dbReference type="RefSeq" id="WP_323324471.1">
    <property type="nucleotide sequence ID" value="NZ_JAYFSI010000001.1"/>
</dbReference>
<keyword evidence="6 9" id="KW-0418">Kinase</keyword>
<dbReference type="InterPro" id="IPR036259">
    <property type="entry name" value="MFS_trans_sf"/>
</dbReference>
<keyword evidence="10" id="KW-1185">Reference proteome</keyword>
<dbReference type="InterPro" id="IPR039430">
    <property type="entry name" value="Thymidylate_kin-like_dom"/>
</dbReference>
<evidence type="ECO:0000259" key="8">
    <source>
        <dbReference type="PROSITE" id="PS50850"/>
    </source>
</evidence>
<feature type="transmembrane region" description="Helical" evidence="7">
    <location>
        <begin position="69"/>
        <end position="89"/>
    </location>
</feature>
<evidence type="ECO:0000313" key="9">
    <source>
        <dbReference type="EMBL" id="MEA5359252.1"/>
    </source>
</evidence>
<dbReference type="SUPFAM" id="SSF103473">
    <property type="entry name" value="MFS general substrate transporter"/>
    <property type="match status" value="1"/>
</dbReference>
<dbReference type="Proteomes" id="UP001304298">
    <property type="component" value="Unassembled WGS sequence"/>
</dbReference>
<name>A0ABU5QZA3_9PSEU</name>
<comment type="subcellular location">
    <subcellularLocation>
        <location evidence="1">Cell membrane</location>
        <topology evidence="1">Multi-pass membrane protein</topology>
    </subcellularLocation>
</comment>
<feature type="transmembrane region" description="Helical" evidence="7">
    <location>
        <begin position="356"/>
        <end position="380"/>
    </location>
</feature>
<gene>
    <name evidence="6" type="primary">tmk</name>
    <name evidence="9" type="ORF">VA596_06875</name>
</gene>
<feature type="transmembrane region" description="Helical" evidence="7">
    <location>
        <begin position="401"/>
        <end position="425"/>
    </location>
</feature>
<keyword evidence="5 7" id="KW-0472">Membrane</keyword>
<keyword evidence="6" id="KW-0067">ATP-binding</keyword>
<comment type="catalytic activity">
    <reaction evidence="6">
        <text>dTMP + ATP = dTDP + ADP</text>
        <dbReference type="Rhea" id="RHEA:13517"/>
        <dbReference type="ChEBI" id="CHEBI:30616"/>
        <dbReference type="ChEBI" id="CHEBI:58369"/>
        <dbReference type="ChEBI" id="CHEBI:63528"/>
        <dbReference type="ChEBI" id="CHEBI:456216"/>
        <dbReference type="EC" id="2.7.4.9"/>
    </reaction>
</comment>
<comment type="similarity">
    <text evidence="6">Belongs to the thymidylate kinase family.</text>
</comment>
<keyword evidence="4 7" id="KW-1133">Transmembrane helix</keyword>
<dbReference type="PROSITE" id="PS50850">
    <property type="entry name" value="MFS"/>
    <property type="match status" value="1"/>
</dbReference>
<feature type="transmembrane region" description="Helical" evidence="7">
    <location>
        <begin position="202"/>
        <end position="222"/>
    </location>
</feature>
<dbReference type="InterPro" id="IPR011701">
    <property type="entry name" value="MFS"/>
</dbReference>
<feature type="transmembrane region" description="Helical" evidence="7">
    <location>
        <begin position="437"/>
        <end position="453"/>
    </location>
</feature>
<evidence type="ECO:0000256" key="2">
    <source>
        <dbReference type="ARBA" id="ARBA00022475"/>
    </source>
</evidence>
<dbReference type="InterPro" id="IPR020846">
    <property type="entry name" value="MFS_dom"/>
</dbReference>
<organism evidence="9 10">
    <name type="scientific">Amycolatopsis heterodermiae</name>
    <dbReference type="NCBI Taxonomy" id="3110235"/>
    <lineage>
        <taxon>Bacteria</taxon>
        <taxon>Bacillati</taxon>
        <taxon>Actinomycetota</taxon>
        <taxon>Actinomycetes</taxon>
        <taxon>Pseudonocardiales</taxon>
        <taxon>Pseudonocardiaceae</taxon>
        <taxon>Amycolatopsis</taxon>
    </lineage>
</organism>
<dbReference type="Gene3D" id="3.40.50.300">
    <property type="entry name" value="P-loop containing nucleotide triphosphate hydrolases"/>
    <property type="match status" value="1"/>
</dbReference>
<sequence length="710" mass="75054">MRSVPGAGPGGSSGAEASTISRVRRVLAIKPFRRLWGVTYLCSVADWLNILALTGLATKLTNNYFAQNFAFVGVVLTGLAPGLLFAPVGGLLADRFDRRKVMIVADLLRCGFLLSIAFVSAPWWLLVGNFLVGSAASMWIPSKEAAVPNLLRRPDQVETANQLGMVMTYGLAVVTAAGANAILTGINTNFLHVPGEDTSLRIAKLVVVITALLYLASAILIATRIPELSLRNVHALPEQKVKAADEEKLGIGTMIADGFRFIRTTPLVRGLLVGAFGAFAAGGAVIGSAKPYSSSLLAGDSAFSLLVLAVFVGLASGMAFAPKLSRRLPHDRLFGVSIIAAGLSLALVALSPHLSVSLITVVLVGFWAGTAFLTGVTIIGSRVEDAIRGRINAIYQLMMKLVLFGTTVTVPLIVGVVATRTITVWGSPVTIDGTRPIMLAGAAIALIAGFFAYRQMDDKRTEPILSDLRNALRRTPRRVNGFLIAVEGTTAINTAIQAVNLADWMRGGTRPVVVAADPALDDKRLTALVSGASLTGARAQALAAAAVRADIVERHVQPALDAGSVVVMERFVDSPLAHLSAVAGLDSSELEGLADWATGRLRPDLTVLLDAAPPGAPRDKAATMNDQWRVQHLLVEMAAADPDRYVVIDADGTDTEVAERIRTALRAVFVGRLSALAPTTEKPVTLPLDVEDPLTVETLETSEESRVEAK</sequence>
<keyword evidence="6 9" id="KW-0808">Transferase</keyword>
<proteinExistence type="inferred from homology"/>
<feature type="transmembrane region" description="Helical" evidence="7">
    <location>
        <begin position="35"/>
        <end position="57"/>
    </location>
</feature>
<dbReference type="HAMAP" id="MF_00165">
    <property type="entry name" value="Thymidylate_kinase"/>
    <property type="match status" value="1"/>
</dbReference>
<dbReference type="PANTHER" id="PTHR23513">
    <property type="entry name" value="INTEGRAL MEMBRANE EFFLUX PROTEIN-RELATED"/>
    <property type="match status" value="1"/>
</dbReference>
<feature type="transmembrane region" description="Helical" evidence="7">
    <location>
        <begin position="301"/>
        <end position="321"/>
    </location>
</feature>
<feature type="transmembrane region" description="Helical" evidence="7">
    <location>
        <begin position="333"/>
        <end position="350"/>
    </location>
</feature>
<keyword evidence="6" id="KW-0545">Nucleotide biosynthesis</keyword>
<feature type="transmembrane region" description="Helical" evidence="7">
    <location>
        <begin position="163"/>
        <end position="182"/>
    </location>
</feature>
<dbReference type="PANTHER" id="PTHR23513:SF6">
    <property type="entry name" value="MAJOR FACILITATOR SUPERFAMILY ASSOCIATED DOMAIN-CONTAINING PROTEIN"/>
    <property type="match status" value="1"/>
</dbReference>
<feature type="transmembrane region" description="Helical" evidence="7">
    <location>
        <begin position="270"/>
        <end position="289"/>
    </location>
</feature>